<name>A0A3B0JNR9_DROGU</name>
<organism evidence="2 3">
    <name type="scientific">Drosophila guanche</name>
    <name type="common">Fruit fly</name>
    <dbReference type="NCBI Taxonomy" id="7266"/>
    <lineage>
        <taxon>Eukaryota</taxon>
        <taxon>Metazoa</taxon>
        <taxon>Ecdysozoa</taxon>
        <taxon>Arthropoda</taxon>
        <taxon>Hexapoda</taxon>
        <taxon>Insecta</taxon>
        <taxon>Pterygota</taxon>
        <taxon>Neoptera</taxon>
        <taxon>Endopterygota</taxon>
        <taxon>Diptera</taxon>
        <taxon>Brachycera</taxon>
        <taxon>Muscomorpha</taxon>
        <taxon>Ephydroidea</taxon>
        <taxon>Drosophilidae</taxon>
        <taxon>Drosophila</taxon>
        <taxon>Sophophora</taxon>
    </lineage>
</organism>
<evidence type="ECO:0000313" key="3">
    <source>
        <dbReference type="Proteomes" id="UP000268350"/>
    </source>
</evidence>
<reference evidence="3" key="1">
    <citation type="submission" date="2018-01" db="EMBL/GenBank/DDBJ databases">
        <authorList>
            <person name="Alioto T."/>
            <person name="Alioto T."/>
        </authorList>
    </citation>
    <scope>NUCLEOTIDE SEQUENCE [LARGE SCALE GENOMIC DNA]</scope>
</reference>
<dbReference type="EMBL" id="OUUW01000001">
    <property type="protein sequence ID" value="SPP72858.1"/>
    <property type="molecule type" value="Genomic_DNA"/>
</dbReference>
<proteinExistence type="predicted"/>
<evidence type="ECO:0000313" key="2">
    <source>
        <dbReference type="EMBL" id="SPP72858.1"/>
    </source>
</evidence>
<gene>
    <name evidence="2" type="ORF">DGUA_6G000252</name>
</gene>
<feature type="compositionally biased region" description="Pro residues" evidence="1">
    <location>
        <begin position="24"/>
        <end position="36"/>
    </location>
</feature>
<accession>A0A3B0JNR9</accession>
<protein>
    <submittedName>
        <fullName evidence="2">Uncharacterized protein</fullName>
    </submittedName>
</protein>
<sequence>MFARKRPAGKMRSQEVYKSLTQPPEAPTGSGPPPEPAPEESCADDSCPHCDAAPMVGQGHTSQSWWHKLRSTLACFRFRYKSVYKCRSCGWRSSSSRSPKRCSYECKTTTRIEA</sequence>
<evidence type="ECO:0000256" key="1">
    <source>
        <dbReference type="SAM" id="MobiDB-lite"/>
    </source>
</evidence>
<dbReference type="Proteomes" id="UP000268350">
    <property type="component" value="Unassembled WGS sequence"/>
</dbReference>
<dbReference type="OrthoDB" id="7809833at2759"/>
<dbReference type="AlphaFoldDB" id="A0A3B0JNR9"/>
<keyword evidence="3" id="KW-1185">Reference proteome</keyword>
<feature type="region of interest" description="Disordered" evidence="1">
    <location>
        <begin position="1"/>
        <end position="45"/>
    </location>
</feature>